<keyword evidence="3" id="KW-1185">Reference proteome</keyword>
<keyword evidence="1" id="KW-0175">Coiled coil</keyword>
<name>A0A8S1WH11_9CILI</name>
<organism evidence="2 3">
    <name type="scientific">Paramecium pentaurelia</name>
    <dbReference type="NCBI Taxonomy" id="43138"/>
    <lineage>
        <taxon>Eukaryota</taxon>
        <taxon>Sar</taxon>
        <taxon>Alveolata</taxon>
        <taxon>Ciliophora</taxon>
        <taxon>Intramacronucleata</taxon>
        <taxon>Oligohymenophorea</taxon>
        <taxon>Peniculida</taxon>
        <taxon>Parameciidae</taxon>
        <taxon>Paramecium</taxon>
    </lineage>
</organism>
<proteinExistence type="predicted"/>
<reference evidence="2" key="1">
    <citation type="submission" date="2021-01" db="EMBL/GenBank/DDBJ databases">
        <authorList>
            <consortium name="Genoscope - CEA"/>
            <person name="William W."/>
        </authorList>
    </citation>
    <scope>NUCLEOTIDE SEQUENCE</scope>
</reference>
<evidence type="ECO:0000313" key="3">
    <source>
        <dbReference type="Proteomes" id="UP000689195"/>
    </source>
</evidence>
<dbReference type="OrthoDB" id="8954335at2759"/>
<dbReference type="EMBL" id="CAJJDO010000093">
    <property type="protein sequence ID" value="CAD8189328.1"/>
    <property type="molecule type" value="Genomic_DNA"/>
</dbReference>
<evidence type="ECO:0000313" key="2">
    <source>
        <dbReference type="EMBL" id="CAD8189328.1"/>
    </source>
</evidence>
<feature type="coiled-coil region" evidence="1">
    <location>
        <begin position="539"/>
        <end position="573"/>
    </location>
</feature>
<comment type="caution">
    <text evidence="2">The sequence shown here is derived from an EMBL/GenBank/DDBJ whole genome shotgun (WGS) entry which is preliminary data.</text>
</comment>
<evidence type="ECO:0000256" key="1">
    <source>
        <dbReference type="SAM" id="Coils"/>
    </source>
</evidence>
<sequence>MLKCQESEDNQKEIILVCFNIDCQIKRVCCLDCIENHIQHKQDLQTLKEIQKWQQDIFSYYQLQSQKMIQNADIMRQAEKYLFLDLEKSQKKINNDEFEKYVSNLLKLQQQSQPLNQTIQNLTTQMEPMFQLFTNFEIQIKSKDIETQSTQNQFIDQKEQLQQEKHGKVGNQVDQVKKQKMKKYKYHDLIDKTHKLRKENDFDIHQYPIYYKSSIENLEEYTTIILIGTQTSQKQELINLLLNYYQEVEFSDPYRFEIVDDIEIIKEDQNNEYEQMKVYYITPQYGKQGLRIINTPDYCDDLSYNDQKIFNRIYNVIQSSASINQNILIGFVIQQQIQIGSFFMLESIMSNFSNCQINNIVFLFPDCIDDYPKQKDILLSNIEIINGMSSPVFKMIPTMKYSWYLKFNTSILFQECKIQKNQFLWEMGKNSYQMLLQNYLSNKLNINKLNLIRNCYNQFLNYLSSPFIQNQWEFADIKQELQTLFLELYKRETFGIREFNLNVQKRENQIYQQLDKNSKYWTHLSNQYVYKIKNGQKSSNIIEKILKDHEQELNEVQTQINQFEQLMEEIELKTYKLGFEKFYKLFTNFINSIQDHLLQFYKEKRLFFKFNSLLISLNPNQSKYYEYLITKEKTLKQDRWEERVKILTQKQLFFIYSDDYFKGSKSQQIEKLLKEWTEYQFPKSKRQTYRYLKSDWRISIDNSEFHCKSEQIFLKEYKTYKFDQLVGLRITDDCDRHFLSHIENFRILGSMT</sequence>
<accession>A0A8S1WH11</accession>
<protein>
    <submittedName>
        <fullName evidence="2">Uncharacterized protein</fullName>
    </submittedName>
</protein>
<dbReference type="Proteomes" id="UP000689195">
    <property type="component" value="Unassembled WGS sequence"/>
</dbReference>
<dbReference type="AlphaFoldDB" id="A0A8S1WH11"/>
<gene>
    <name evidence="2" type="ORF">PPENT_87.1.T0930150</name>
</gene>